<dbReference type="SUPFAM" id="SSF46548">
    <property type="entry name" value="alpha-helical ferredoxin"/>
    <property type="match status" value="1"/>
</dbReference>
<reference evidence="3" key="1">
    <citation type="journal article" date="2023" name="Insect Mol. Biol.">
        <title>Genome sequencing provides insights into the evolution of gene families encoding plant cell wall-degrading enzymes in longhorned beetles.</title>
        <authorList>
            <person name="Shin N.R."/>
            <person name="Okamura Y."/>
            <person name="Kirsch R."/>
            <person name="Pauchet Y."/>
        </authorList>
    </citation>
    <scope>NUCLEOTIDE SEQUENCE</scope>
    <source>
        <strain evidence="3">AMC_N1</strain>
    </source>
</reference>
<dbReference type="Gene3D" id="3.10.20.30">
    <property type="match status" value="1"/>
</dbReference>
<dbReference type="PANTHER" id="PTHR11921">
    <property type="entry name" value="SUCCINATE DEHYDROGENASE IRON-SULFUR PROTEIN"/>
    <property type="match status" value="1"/>
</dbReference>
<feature type="region of interest" description="Disordered" evidence="1">
    <location>
        <begin position="380"/>
        <end position="402"/>
    </location>
</feature>
<evidence type="ECO:0000259" key="2">
    <source>
        <dbReference type="Pfam" id="PF13085"/>
    </source>
</evidence>
<evidence type="ECO:0000256" key="1">
    <source>
        <dbReference type="SAM" id="MobiDB-lite"/>
    </source>
</evidence>
<dbReference type="InterPro" id="IPR025192">
    <property type="entry name" value="Succ_DH/fum_Rdtase_N"/>
</dbReference>
<name>A0AAV8ZAF5_9CUCU</name>
<dbReference type="AlphaFoldDB" id="A0AAV8ZAF5"/>
<dbReference type="Gene3D" id="1.10.1060.10">
    <property type="entry name" value="Alpha-helical ferredoxin"/>
    <property type="match status" value="1"/>
</dbReference>
<dbReference type="GO" id="GO:0022904">
    <property type="term" value="P:respiratory electron transport chain"/>
    <property type="evidence" value="ECO:0007669"/>
    <property type="project" value="TreeGrafter"/>
</dbReference>
<gene>
    <name evidence="3" type="ORF">NQ318_008770</name>
</gene>
<comment type="caution">
    <text evidence="3">The sequence shown here is derived from an EMBL/GenBank/DDBJ whole genome shotgun (WGS) entry which is preliminary data.</text>
</comment>
<dbReference type="Pfam" id="PF13534">
    <property type="entry name" value="Fer4_17"/>
    <property type="match status" value="1"/>
</dbReference>
<sequence length="402" mass="46557">TVAPPPPPKPEPRLKTFKIYRYNPDNKDSKPFMQSYTVDLNDCRPMVLDALFKIKIEQDPTLTFRRSCREGICGQPVLRRKSPNLYSKPLFTAKINNRLEQTTGVHYSTSRLPLMRGVHQKIEGLIEEYIAKQRLSIALDLEEQLKFTLYPTLYVMKDVSLLISPIKPRGTTKIYPLPHMYVVKDLVVDFKQFYNQHHRIRPYLLRKLKAPEGKEQLLQSMQDRDTLGPEMCAITRVRKVCPHAWYTAFNYPALPHGIDVLLRILESWHFDRVGQLRMTATWNVFLCACCSTACPEYWWHGHSKEPNDFLGPSALLNAYRWIMDSRDECTKARLNDLKNFYSVFRCHQINNCTNVCPKRLKPGKAIANLRLLISGLSKKKKADMQGSSPANPDKGCEKSRCR</sequence>
<evidence type="ECO:0000313" key="3">
    <source>
        <dbReference type="EMBL" id="KAJ8961094.1"/>
    </source>
</evidence>
<dbReference type="PANTHER" id="PTHR11921:SF29">
    <property type="entry name" value="SUCCINATE DEHYDROGENASE [UBIQUINONE] IRON-SULFUR SUBUNIT, MITOCHONDRIAL"/>
    <property type="match status" value="1"/>
</dbReference>
<dbReference type="Proteomes" id="UP001162162">
    <property type="component" value="Unassembled WGS sequence"/>
</dbReference>
<dbReference type="SUPFAM" id="SSF54292">
    <property type="entry name" value="2Fe-2S ferredoxin-like"/>
    <property type="match status" value="1"/>
</dbReference>
<keyword evidence="4" id="KW-1185">Reference proteome</keyword>
<feature type="non-terminal residue" evidence="3">
    <location>
        <position position="1"/>
    </location>
</feature>
<evidence type="ECO:0000313" key="4">
    <source>
        <dbReference type="Proteomes" id="UP001162162"/>
    </source>
</evidence>
<dbReference type="GO" id="GO:0009060">
    <property type="term" value="P:aerobic respiration"/>
    <property type="evidence" value="ECO:0007669"/>
    <property type="project" value="TreeGrafter"/>
</dbReference>
<dbReference type="InterPro" id="IPR050573">
    <property type="entry name" value="SDH/FRD_Iron-Sulfur"/>
</dbReference>
<dbReference type="EMBL" id="JAPWTK010000006">
    <property type="protein sequence ID" value="KAJ8961094.1"/>
    <property type="molecule type" value="Genomic_DNA"/>
</dbReference>
<proteinExistence type="predicted"/>
<dbReference type="InterPro" id="IPR036010">
    <property type="entry name" value="2Fe-2S_ferredoxin-like_sf"/>
</dbReference>
<dbReference type="GO" id="GO:0051536">
    <property type="term" value="F:iron-sulfur cluster binding"/>
    <property type="evidence" value="ECO:0007669"/>
    <property type="project" value="InterPro"/>
</dbReference>
<dbReference type="InterPro" id="IPR009051">
    <property type="entry name" value="Helical_ferredxn"/>
</dbReference>
<protein>
    <recommendedName>
        <fullName evidence="2">Succinate dehydogenase/fumarate reductase N-terminal domain-containing protein</fullName>
    </recommendedName>
</protein>
<dbReference type="InterPro" id="IPR012675">
    <property type="entry name" value="Beta-grasp_dom_sf"/>
</dbReference>
<organism evidence="3 4">
    <name type="scientific">Aromia moschata</name>
    <dbReference type="NCBI Taxonomy" id="1265417"/>
    <lineage>
        <taxon>Eukaryota</taxon>
        <taxon>Metazoa</taxon>
        <taxon>Ecdysozoa</taxon>
        <taxon>Arthropoda</taxon>
        <taxon>Hexapoda</taxon>
        <taxon>Insecta</taxon>
        <taxon>Pterygota</taxon>
        <taxon>Neoptera</taxon>
        <taxon>Endopterygota</taxon>
        <taxon>Coleoptera</taxon>
        <taxon>Polyphaga</taxon>
        <taxon>Cucujiformia</taxon>
        <taxon>Chrysomeloidea</taxon>
        <taxon>Cerambycidae</taxon>
        <taxon>Cerambycinae</taxon>
        <taxon>Callichromatini</taxon>
        <taxon>Aromia</taxon>
    </lineage>
</organism>
<accession>A0AAV8ZAF5</accession>
<feature type="domain" description="Succinate dehydogenase/fumarate reductase N-terminal" evidence="2">
    <location>
        <begin position="16"/>
        <end position="75"/>
    </location>
</feature>
<dbReference type="Pfam" id="PF13085">
    <property type="entry name" value="Fer2_3"/>
    <property type="match status" value="1"/>
</dbReference>
<dbReference type="GO" id="GO:0009055">
    <property type="term" value="F:electron transfer activity"/>
    <property type="evidence" value="ECO:0007669"/>
    <property type="project" value="InterPro"/>
</dbReference>